<sequence length="373" mass="42915">MQIRKVKLTNFRNYQQLEWEPHPQLNFLFGLNGQGKTNLLEAVYVGAFSRSYRGNDQELLQWQKPWFRIAVEGEKKSGPFLVELAYGQKRKLYKVNGLVKKKASDFIGNYNVVLFAPEHLALVKGQPAERRRFLDAELAQTNRLYLLTLQKYVNLLKQKNYLLKEAKKGHYFDQDLLEVLNQQLAEMGSVIIYLRLEAIKKLNPLARLIQRRLSQGREELEIKYITTIELSGMSQKEIKQALWQGLISKREDEKRRGQSLIGPHRDDLEIKINGFSVRHFGSQGQQRTSALALKLAELEYIKGEIGEYPLLLLDDVFSELDRERRAILVETISGRIQTIITTTSIKDLPPALLKQGGSWRIEGGNMHVSAPGQ</sequence>
<dbReference type="GO" id="GO:0005737">
    <property type="term" value="C:cytoplasm"/>
    <property type="evidence" value="ECO:0007669"/>
    <property type="project" value="UniProtKB-SubCell"/>
</dbReference>
<evidence type="ECO:0000313" key="13">
    <source>
        <dbReference type="Proteomes" id="UP000189933"/>
    </source>
</evidence>
<keyword evidence="7 9" id="KW-0234">DNA repair</keyword>
<dbReference type="GO" id="GO:0006302">
    <property type="term" value="P:double-strand break repair"/>
    <property type="evidence" value="ECO:0007669"/>
    <property type="project" value="InterPro"/>
</dbReference>
<dbReference type="OrthoDB" id="9803889at2"/>
<evidence type="ECO:0000256" key="10">
    <source>
        <dbReference type="RuleBase" id="RU000578"/>
    </source>
</evidence>
<keyword evidence="2 9" id="KW-0235">DNA replication</keyword>
<keyword evidence="13" id="KW-1185">Reference proteome</keyword>
<evidence type="ECO:0000256" key="1">
    <source>
        <dbReference type="ARBA" id="ARBA00022490"/>
    </source>
</evidence>
<dbReference type="GO" id="GO:0000731">
    <property type="term" value="P:DNA synthesis involved in DNA repair"/>
    <property type="evidence" value="ECO:0007669"/>
    <property type="project" value="TreeGrafter"/>
</dbReference>
<feature type="binding site" evidence="9">
    <location>
        <begin position="30"/>
        <end position="37"/>
    </location>
    <ligand>
        <name>ATP</name>
        <dbReference type="ChEBI" id="CHEBI:30616"/>
    </ligand>
</feature>
<evidence type="ECO:0000256" key="9">
    <source>
        <dbReference type="HAMAP-Rule" id="MF_00365"/>
    </source>
</evidence>
<feature type="domain" description="Rad50/SbcC-type AAA" evidence="11">
    <location>
        <begin position="5"/>
        <end position="217"/>
    </location>
</feature>
<comment type="similarity">
    <text evidence="9 10">Belongs to the RecF family.</text>
</comment>
<dbReference type="EMBL" id="FUXM01000049">
    <property type="protein sequence ID" value="SKA25540.1"/>
    <property type="molecule type" value="Genomic_DNA"/>
</dbReference>
<evidence type="ECO:0000259" key="11">
    <source>
        <dbReference type="Pfam" id="PF13476"/>
    </source>
</evidence>
<organism evidence="12 13">
    <name type="scientific">Carboxydocella sporoproducens DSM 16521</name>
    <dbReference type="NCBI Taxonomy" id="1121270"/>
    <lineage>
        <taxon>Bacteria</taxon>
        <taxon>Bacillati</taxon>
        <taxon>Bacillota</taxon>
        <taxon>Clostridia</taxon>
        <taxon>Eubacteriales</taxon>
        <taxon>Clostridiales Family XVI. Incertae Sedis</taxon>
        <taxon>Carboxydocella</taxon>
    </lineage>
</organism>
<comment type="subcellular location">
    <subcellularLocation>
        <location evidence="9 10">Cytoplasm</location>
    </subcellularLocation>
</comment>
<dbReference type="GO" id="GO:0003697">
    <property type="term" value="F:single-stranded DNA binding"/>
    <property type="evidence" value="ECO:0007669"/>
    <property type="project" value="UniProtKB-UniRule"/>
</dbReference>
<dbReference type="GO" id="GO:0009432">
    <property type="term" value="P:SOS response"/>
    <property type="evidence" value="ECO:0007669"/>
    <property type="project" value="UniProtKB-UniRule"/>
</dbReference>
<dbReference type="Gene3D" id="3.40.50.300">
    <property type="entry name" value="P-loop containing nucleotide triphosphate hydrolases"/>
    <property type="match status" value="1"/>
</dbReference>
<accession>A0A1T4SB46</accession>
<dbReference type="InterPro" id="IPR001238">
    <property type="entry name" value="DNA-binding_RecF"/>
</dbReference>
<dbReference type="InterPro" id="IPR038729">
    <property type="entry name" value="Rad50/SbcC_AAA"/>
</dbReference>
<keyword evidence="4 9" id="KW-0227">DNA damage</keyword>
<dbReference type="SUPFAM" id="SSF52540">
    <property type="entry name" value="P-loop containing nucleoside triphosphate hydrolases"/>
    <property type="match status" value="1"/>
</dbReference>
<name>A0A1T4SB46_9FIRM</name>
<protein>
    <recommendedName>
        <fullName evidence="9 10">DNA replication and repair protein RecF</fullName>
    </recommendedName>
</protein>
<evidence type="ECO:0000256" key="8">
    <source>
        <dbReference type="ARBA" id="ARBA00023236"/>
    </source>
</evidence>
<evidence type="ECO:0000313" key="12">
    <source>
        <dbReference type="EMBL" id="SKA25540.1"/>
    </source>
</evidence>
<proteinExistence type="inferred from homology"/>
<gene>
    <name evidence="9" type="primary">recF</name>
    <name evidence="12" type="ORF">SAMN02745885_02570</name>
</gene>
<dbReference type="InterPro" id="IPR027417">
    <property type="entry name" value="P-loop_NTPase"/>
</dbReference>
<dbReference type="GO" id="GO:0005524">
    <property type="term" value="F:ATP binding"/>
    <property type="evidence" value="ECO:0007669"/>
    <property type="project" value="UniProtKB-UniRule"/>
</dbReference>
<keyword evidence="5 9" id="KW-0067">ATP-binding</keyword>
<keyword evidence="6 9" id="KW-0238">DNA-binding</keyword>
<evidence type="ECO:0000256" key="2">
    <source>
        <dbReference type="ARBA" id="ARBA00022705"/>
    </source>
</evidence>
<comment type="function">
    <text evidence="9 10">The RecF protein is involved in DNA metabolism; it is required for DNA replication and normal SOS inducibility. RecF binds preferentially to single-stranded, linear DNA. It also seems to bind ATP.</text>
</comment>
<dbReference type="InterPro" id="IPR042174">
    <property type="entry name" value="RecF_2"/>
</dbReference>
<dbReference type="RefSeq" id="WP_159071757.1">
    <property type="nucleotide sequence ID" value="NZ_FUXM01000049.1"/>
</dbReference>
<dbReference type="AlphaFoldDB" id="A0A1T4SB46"/>
<keyword evidence="8 9" id="KW-0742">SOS response</keyword>
<keyword evidence="3 9" id="KW-0547">Nucleotide-binding</keyword>
<reference evidence="13" key="1">
    <citation type="submission" date="2017-02" db="EMBL/GenBank/DDBJ databases">
        <authorList>
            <person name="Varghese N."/>
            <person name="Submissions S."/>
        </authorList>
    </citation>
    <scope>NUCLEOTIDE SEQUENCE [LARGE SCALE GENOMIC DNA]</scope>
    <source>
        <strain evidence="13">DSM 16521</strain>
    </source>
</reference>
<evidence type="ECO:0000256" key="5">
    <source>
        <dbReference type="ARBA" id="ARBA00022840"/>
    </source>
</evidence>
<dbReference type="GO" id="GO:0006260">
    <property type="term" value="P:DNA replication"/>
    <property type="evidence" value="ECO:0007669"/>
    <property type="project" value="UniProtKB-UniRule"/>
</dbReference>
<keyword evidence="1 9" id="KW-0963">Cytoplasm</keyword>
<dbReference type="PANTHER" id="PTHR32182">
    <property type="entry name" value="DNA REPLICATION AND REPAIR PROTEIN RECF"/>
    <property type="match status" value="1"/>
</dbReference>
<dbReference type="Proteomes" id="UP000189933">
    <property type="component" value="Unassembled WGS sequence"/>
</dbReference>
<dbReference type="NCBIfam" id="TIGR00611">
    <property type="entry name" value="recf"/>
    <property type="match status" value="1"/>
</dbReference>
<dbReference type="GO" id="GO:0016887">
    <property type="term" value="F:ATP hydrolysis activity"/>
    <property type="evidence" value="ECO:0007669"/>
    <property type="project" value="InterPro"/>
</dbReference>
<dbReference type="HAMAP" id="MF_00365">
    <property type="entry name" value="RecF"/>
    <property type="match status" value="1"/>
</dbReference>
<evidence type="ECO:0000256" key="6">
    <source>
        <dbReference type="ARBA" id="ARBA00023125"/>
    </source>
</evidence>
<evidence type="ECO:0000256" key="7">
    <source>
        <dbReference type="ARBA" id="ARBA00023204"/>
    </source>
</evidence>
<evidence type="ECO:0000256" key="4">
    <source>
        <dbReference type="ARBA" id="ARBA00022763"/>
    </source>
</evidence>
<dbReference type="InterPro" id="IPR018078">
    <property type="entry name" value="DNA-binding_RecF_CS"/>
</dbReference>
<dbReference type="Pfam" id="PF13476">
    <property type="entry name" value="AAA_23"/>
    <property type="match status" value="1"/>
</dbReference>
<dbReference type="Gene3D" id="1.20.1050.90">
    <property type="entry name" value="RecF/RecN/SMC, N-terminal domain"/>
    <property type="match status" value="1"/>
</dbReference>
<evidence type="ECO:0000256" key="3">
    <source>
        <dbReference type="ARBA" id="ARBA00022741"/>
    </source>
</evidence>
<dbReference type="PROSITE" id="PS00618">
    <property type="entry name" value="RECF_2"/>
    <property type="match status" value="1"/>
</dbReference>
<dbReference type="PANTHER" id="PTHR32182:SF0">
    <property type="entry name" value="DNA REPLICATION AND REPAIR PROTEIN RECF"/>
    <property type="match status" value="1"/>
</dbReference>